<proteinExistence type="predicted"/>
<evidence type="ECO:0000313" key="1">
    <source>
        <dbReference type="EMBL" id="AHC40323.1"/>
    </source>
</evidence>
<gene>
    <name evidence="1" type="ORF">OVS_02355</name>
</gene>
<organism evidence="1 2">
    <name type="scientific">Mycoplasma ovis str. Michigan</name>
    <dbReference type="NCBI Taxonomy" id="1415773"/>
    <lineage>
        <taxon>Bacteria</taxon>
        <taxon>Bacillati</taxon>
        <taxon>Mycoplasmatota</taxon>
        <taxon>Mollicutes</taxon>
        <taxon>Mycoplasmataceae</taxon>
        <taxon>Mycoplasma</taxon>
    </lineage>
</organism>
<protein>
    <recommendedName>
        <fullName evidence="3">Transposase</fullName>
    </recommendedName>
</protein>
<reference evidence="1 2" key="1">
    <citation type="journal article" date="2014" name="Genome Announc.">
        <title>Complete Genome Sequence of Mycoplasma ovis Strain Michigan, a Hemoplasma of Sheep with Two Distinct 16S rRNA Genes.</title>
        <authorList>
            <person name="Deshuillers P.L."/>
            <person name="Santos A.P."/>
            <person name="do Nascimento N.C."/>
            <person name="Hampel J.A."/>
            <person name="Bergin I.L."/>
            <person name="Dyson M.C."/>
            <person name="Messick J.B."/>
        </authorList>
    </citation>
    <scope>NUCLEOTIDE SEQUENCE [LARGE SCALE GENOMIC DNA]</scope>
    <source>
        <strain evidence="1 2">Michigan</strain>
    </source>
</reference>
<accession>A0ABM5P1G6</accession>
<dbReference type="EMBL" id="CP006935">
    <property type="protein sequence ID" value="AHC40323.1"/>
    <property type="molecule type" value="Genomic_DNA"/>
</dbReference>
<evidence type="ECO:0000313" key="2">
    <source>
        <dbReference type="Proteomes" id="UP000018745"/>
    </source>
</evidence>
<evidence type="ECO:0008006" key="3">
    <source>
        <dbReference type="Google" id="ProtNLM"/>
    </source>
</evidence>
<dbReference type="Proteomes" id="UP000018745">
    <property type="component" value="Chromosome"/>
</dbReference>
<name>A0ABM5P1G6_9MOLU</name>
<sequence>MREKKKMVAHPAPQEELEDLHLLIQQPRGGRTSQAILRRS</sequence>
<keyword evidence="2" id="KW-1185">Reference proteome</keyword>